<feature type="region of interest" description="Disordered" evidence="1">
    <location>
        <begin position="1"/>
        <end position="22"/>
    </location>
</feature>
<keyword evidence="3" id="KW-1185">Reference proteome</keyword>
<proteinExistence type="predicted"/>
<evidence type="ECO:0000313" key="2">
    <source>
        <dbReference type="EMBL" id="MCT2409981.1"/>
    </source>
</evidence>
<evidence type="ECO:0000256" key="1">
    <source>
        <dbReference type="SAM" id="MobiDB-lite"/>
    </source>
</evidence>
<feature type="compositionally biased region" description="Basic and acidic residues" evidence="1">
    <location>
        <begin position="1"/>
        <end position="13"/>
    </location>
</feature>
<protein>
    <submittedName>
        <fullName evidence="2">Uncharacterized protein</fullName>
    </submittedName>
</protein>
<dbReference type="EMBL" id="JANZQH010000015">
    <property type="protein sequence ID" value="MCT2409981.1"/>
    <property type="molecule type" value="Genomic_DNA"/>
</dbReference>
<organism evidence="2 3">
    <name type="scientific">Chryseobacterium pyrolae</name>
    <dbReference type="NCBI Taxonomy" id="2987481"/>
    <lineage>
        <taxon>Bacteria</taxon>
        <taxon>Pseudomonadati</taxon>
        <taxon>Bacteroidota</taxon>
        <taxon>Flavobacteriia</taxon>
        <taxon>Flavobacteriales</taxon>
        <taxon>Weeksellaceae</taxon>
        <taxon>Chryseobacterium group</taxon>
        <taxon>Chryseobacterium</taxon>
    </lineage>
</organism>
<gene>
    <name evidence="2" type="ORF">NZD88_20695</name>
</gene>
<accession>A0ABT2IMY0</accession>
<dbReference type="RefSeq" id="WP_259831672.1">
    <property type="nucleotide sequence ID" value="NZ_JANZQH010000015.1"/>
</dbReference>
<comment type="caution">
    <text evidence="2">The sequence shown here is derived from an EMBL/GenBank/DDBJ whole genome shotgun (WGS) entry which is preliminary data.</text>
</comment>
<dbReference type="Proteomes" id="UP001142057">
    <property type="component" value="Unassembled WGS sequence"/>
</dbReference>
<reference evidence="2" key="1">
    <citation type="submission" date="2022-08" db="EMBL/GenBank/DDBJ databases">
        <title>Chryseobacterium antibioticum,isolated from the rhizosphere soil of Pyrola in Tibet.</title>
        <authorList>
            <person name="Kan Y."/>
        </authorList>
    </citation>
    <scope>NUCLEOTIDE SEQUENCE</scope>
    <source>
        <strain evidence="2">Pc2-12</strain>
    </source>
</reference>
<evidence type="ECO:0000313" key="3">
    <source>
        <dbReference type="Proteomes" id="UP001142057"/>
    </source>
</evidence>
<name>A0ABT2IMY0_9FLAO</name>
<sequence>MENIDNKNQDQQKENTPVFSKNEQKEKAVLEFAYIKDQIENSFGNATEKQKKNIFKLLKSFEKDLEDLLEIKISVRDKSTYLQLKNSNFDSNALKLSKYIQ</sequence>